<sequence>MTTPNVWAVREVALATFYDLTTNKARIQLNNLKTSGLENTAETIYSLGGRGNAKIVGFSGNRGGRVTLQDAVFTNEVIAMMTGNDIKPGAKSIYQKEILKVEGDKATLKFTPVNAVNGLISVYTLHADGTHDEEIGFASDLASNKYTLTNKEISFKSGDLANGTEIVAYYQVATDTSAKTITVSSDKFAGTYKVVLDCLVRNIVDEKDYAAQIVINKAKMEDNWSITMAATGDPSVFDIPMEILKPVNGTELYTMTVYDESLLA</sequence>
<evidence type="ECO:0008006" key="3">
    <source>
        <dbReference type="Google" id="ProtNLM"/>
    </source>
</evidence>
<dbReference type="OrthoDB" id="1903365at2"/>
<name>A0A1G7G3L5_9BACL</name>
<gene>
    <name evidence="1" type="ORF">SAMN04488542_102278</name>
</gene>
<reference evidence="1 2" key="1">
    <citation type="submission" date="2016-10" db="EMBL/GenBank/DDBJ databases">
        <authorList>
            <person name="de Groot N.N."/>
        </authorList>
    </citation>
    <scope>NUCLEOTIDE SEQUENCE [LARGE SCALE GENOMIC DNA]</scope>
    <source>
        <strain evidence="1 2">DSM 28129</strain>
    </source>
</reference>
<evidence type="ECO:0000313" key="2">
    <source>
        <dbReference type="Proteomes" id="UP000198972"/>
    </source>
</evidence>
<dbReference type="RefSeq" id="WP_091226854.1">
    <property type="nucleotide sequence ID" value="NZ_FNBG01000002.1"/>
</dbReference>
<accession>A0A1G7G3L5</accession>
<evidence type="ECO:0000313" key="1">
    <source>
        <dbReference type="EMBL" id="SDE82619.1"/>
    </source>
</evidence>
<dbReference type="EMBL" id="FNBG01000002">
    <property type="protein sequence ID" value="SDE82619.1"/>
    <property type="molecule type" value="Genomic_DNA"/>
</dbReference>
<proteinExistence type="predicted"/>
<dbReference type="Proteomes" id="UP000198972">
    <property type="component" value="Unassembled WGS sequence"/>
</dbReference>
<organism evidence="1 2">
    <name type="scientific">Fontibacillus panacisegetis</name>
    <dbReference type="NCBI Taxonomy" id="670482"/>
    <lineage>
        <taxon>Bacteria</taxon>
        <taxon>Bacillati</taxon>
        <taxon>Bacillota</taxon>
        <taxon>Bacilli</taxon>
        <taxon>Bacillales</taxon>
        <taxon>Paenibacillaceae</taxon>
        <taxon>Fontibacillus</taxon>
    </lineage>
</organism>
<dbReference type="AlphaFoldDB" id="A0A1G7G3L5"/>
<dbReference type="STRING" id="670482.SAMN04488542_102278"/>
<keyword evidence="2" id="KW-1185">Reference proteome</keyword>
<protein>
    <recommendedName>
        <fullName evidence="3">Major tail protein</fullName>
    </recommendedName>
</protein>